<feature type="region of interest" description="Disordered" evidence="1">
    <location>
        <begin position="15"/>
        <end position="43"/>
    </location>
</feature>
<dbReference type="EMBL" id="ANAH02000011">
    <property type="protein sequence ID" value="EPX60838.1"/>
    <property type="molecule type" value="Genomic_DNA"/>
</dbReference>
<organism evidence="2 3">
    <name type="scientific">Cystobacter fuscus (strain ATCC 25194 / DSM 2262 / NBRC 100088 / M29)</name>
    <dbReference type="NCBI Taxonomy" id="1242864"/>
    <lineage>
        <taxon>Bacteria</taxon>
        <taxon>Pseudomonadati</taxon>
        <taxon>Myxococcota</taxon>
        <taxon>Myxococcia</taxon>
        <taxon>Myxococcales</taxon>
        <taxon>Cystobacterineae</taxon>
        <taxon>Archangiaceae</taxon>
        <taxon>Cystobacter</taxon>
    </lineage>
</organism>
<name>S9QVY6_CYSF2</name>
<proteinExistence type="predicted"/>
<evidence type="ECO:0000313" key="2">
    <source>
        <dbReference type="EMBL" id="EPX60838.1"/>
    </source>
</evidence>
<protein>
    <submittedName>
        <fullName evidence="2">Uncharacterized protein</fullName>
    </submittedName>
</protein>
<reference evidence="2" key="1">
    <citation type="submission" date="2013-05" db="EMBL/GenBank/DDBJ databases">
        <title>Genome assembly of Cystobacter fuscus DSM 2262.</title>
        <authorList>
            <person name="Sharma G."/>
            <person name="Khatri I."/>
            <person name="Kaur C."/>
            <person name="Mayilraj S."/>
            <person name="Subramanian S."/>
        </authorList>
    </citation>
    <scope>NUCLEOTIDE SEQUENCE [LARGE SCALE GENOMIC DNA]</scope>
    <source>
        <strain evidence="2">DSM 2262</strain>
    </source>
</reference>
<comment type="caution">
    <text evidence="2">The sequence shown here is derived from an EMBL/GenBank/DDBJ whole genome shotgun (WGS) entry which is preliminary data.</text>
</comment>
<evidence type="ECO:0000256" key="1">
    <source>
        <dbReference type="SAM" id="MobiDB-lite"/>
    </source>
</evidence>
<dbReference type="Proteomes" id="UP000011682">
    <property type="component" value="Unassembled WGS sequence"/>
</dbReference>
<gene>
    <name evidence="2" type="ORF">D187_001489</name>
</gene>
<evidence type="ECO:0000313" key="3">
    <source>
        <dbReference type="Proteomes" id="UP000011682"/>
    </source>
</evidence>
<keyword evidence="3" id="KW-1185">Reference proteome</keyword>
<accession>S9QVY6</accession>
<sequence>MVWFRGLAYPPGLLQETHPAPRLPGPSRARRNAPMGQAAPAKRALRASRPLRGAHWHTACSCKGRSALCSQGRAS</sequence>
<dbReference type="AlphaFoldDB" id="S9QVY6"/>